<keyword evidence="2" id="KW-0472">Membrane</keyword>
<proteinExistence type="predicted"/>
<evidence type="ECO:0000256" key="1">
    <source>
        <dbReference type="SAM" id="MobiDB-lite"/>
    </source>
</evidence>
<feature type="signal peptide" evidence="3">
    <location>
        <begin position="1"/>
        <end position="24"/>
    </location>
</feature>
<feature type="transmembrane region" description="Helical" evidence="2">
    <location>
        <begin position="823"/>
        <end position="842"/>
    </location>
</feature>
<feature type="compositionally biased region" description="Basic residues" evidence="1">
    <location>
        <begin position="1287"/>
        <end position="1298"/>
    </location>
</feature>
<feature type="compositionally biased region" description="Basic residues" evidence="1">
    <location>
        <begin position="768"/>
        <end position="783"/>
    </location>
</feature>
<feature type="compositionally biased region" description="Polar residues" evidence="1">
    <location>
        <begin position="1198"/>
        <end position="1208"/>
    </location>
</feature>
<keyword evidence="5" id="KW-1185">Reference proteome</keyword>
<feature type="transmembrane region" description="Helical" evidence="2">
    <location>
        <begin position="412"/>
        <end position="432"/>
    </location>
</feature>
<feature type="compositionally biased region" description="Basic and acidic residues" evidence="1">
    <location>
        <begin position="1162"/>
        <end position="1175"/>
    </location>
</feature>
<keyword evidence="3" id="KW-0732">Signal</keyword>
<name>A0AAV0W5P8_9HEMI</name>
<feature type="transmembrane region" description="Helical" evidence="2">
    <location>
        <begin position="439"/>
        <end position="456"/>
    </location>
</feature>
<feature type="region of interest" description="Disordered" evidence="1">
    <location>
        <begin position="599"/>
        <end position="625"/>
    </location>
</feature>
<reference evidence="4 5" key="1">
    <citation type="submission" date="2023-01" db="EMBL/GenBank/DDBJ databases">
        <authorList>
            <person name="Whitehead M."/>
        </authorList>
    </citation>
    <scope>NUCLEOTIDE SEQUENCE [LARGE SCALE GENOMIC DNA]</scope>
</reference>
<feature type="region of interest" description="Disordered" evidence="1">
    <location>
        <begin position="911"/>
        <end position="937"/>
    </location>
</feature>
<feature type="region of interest" description="Disordered" evidence="1">
    <location>
        <begin position="1260"/>
        <end position="1298"/>
    </location>
</feature>
<feature type="compositionally biased region" description="Polar residues" evidence="1">
    <location>
        <begin position="613"/>
        <end position="625"/>
    </location>
</feature>
<accession>A0AAV0W5P8</accession>
<evidence type="ECO:0000313" key="5">
    <source>
        <dbReference type="Proteomes" id="UP001160148"/>
    </source>
</evidence>
<feature type="region of interest" description="Disordered" evidence="1">
    <location>
        <begin position="1160"/>
        <end position="1208"/>
    </location>
</feature>
<keyword evidence="2" id="KW-1133">Transmembrane helix</keyword>
<comment type="caution">
    <text evidence="4">The sequence shown here is derived from an EMBL/GenBank/DDBJ whole genome shotgun (WGS) entry which is preliminary data.</text>
</comment>
<dbReference type="EMBL" id="CARXXK010000001">
    <property type="protein sequence ID" value="CAI6351139.1"/>
    <property type="molecule type" value="Genomic_DNA"/>
</dbReference>
<gene>
    <name evidence="4" type="ORF">MEUPH1_LOCUS7517</name>
</gene>
<keyword evidence="2" id="KW-0812">Transmembrane</keyword>
<evidence type="ECO:0000256" key="3">
    <source>
        <dbReference type="SAM" id="SignalP"/>
    </source>
</evidence>
<feature type="compositionally biased region" description="Basic and acidic residues" evidence="1">
    <location>
        <begin position="1261"/>
        <end position="1286"/>
    </location>
</feature>
<feature type="compositionally biased region" description="Low complexity" evidence="1">
    <location>
        <begin position="757"/>
        <end position="767"/>
    </location>
</feature>
<protein>
    <submittedName>
        <fullName evidence="4">Uncharacterized protein</fullName>
    </submittedName>
</protein>
<feature type="region of interest" description="Disordered" evidence="1">
    <location>
        <begin position="682"/>
        <end position="704"/>
    </location>
</feature>
<feature type="compositionally biased region" description="Basic and acidic residues" evidence="1">
    <location>
        <begin position="927"/>
        <end position="937"/>
    </location>
</feature>
<feature type="compositionally biased region" description="Basic and acidic residues" evidence="1">
    <location>
        <begin position="786"/>
        <end position="798"/>
    </location>
</feature>
<feature type="region of interest" description="Disordered" evidence="1">
    <location>
        <begin position="757"/>
        <end position="802"/>
    </location>
</feature>
<feature type="chain" id="PRO_5043964995" evidence="3">
    <location>
        <begin position="25"/>
        <end position="1298"/>
    </location>
</feature>
<sequence length="1298" mass="141566">MRRINRRLVLLSIVFVCDVVNVFGRPQEPSTVSSTLKDDLVNRYTAFTTATPRSLEFVESYLSTSKNQYASNAINKKEDTRYAEPDPSLRPFFQFLLNSTKRKKRNLTKSSDSRLVENFINYSINNLRNPVRAESLDSIILMHNVGEHSSYKYEPETQYLPVQIYSKIPKPKPIRYDLSSSDSISGSIYQTSTQDPYKNWQETPLIFPNSNGKPSTARPPYISSNYYQPNYNIPVIINDQSPTFITPIELQAPTFITPIEYQGPTFVTPISVTQAPLTDGNPPPTIVILEDIDTAVEPPLSDPIVEQDPVGAGGSGVASAAAVGGAAGIIGAAIGAGAGVAGISGGAAAAAVAGVTAGNGGGGGGGGGVGTLTPADVAQCRASGSASKVCSELITTSTSPTSSGFIQFLDDLIYLFTSFNFIGPLMITFWSIIFPPMSIILTSGLGVISFLFPWILPRIWKDAVATPIVVFAETAINAGDARAHTTKPPLMDDSVKSVSDQLLQTSTSTNMVVSSEVRTVQKNESPLKGEAVPVLTDEDVHAVGPYSYKISSDGSTRPTGDLSTWILLGGESSPAPLNMATIKKVPKPADATTSSLLQSYETSTTRKRKPTTEKMTTAHSTTVTESPIKLQDSKFKNKTPVIVGKIPTTTTVKDKVEEVTSPLPELPPLDNNTRFGTPVVTFPHVPPRQRPSANNTKKTEKPLTTKITSTAVVISKPLNNTMAVSSTTAPTVTITTSSSSTTVSNLNVTEIADKFTESSNSTTQNTSLKKKKKKKNKNKRKPVKVSNEDAQSKIDEQSTKITPGRPLSTRIYNYLAREVMPNVGVGLVGLMLTAGLAGLLLYSPLGGAAIPLVPLRRTDSHVHGHSHGHGPGYVPPETDNSQPEEQVFGQVLSGMSYGHNPYGRERPDAVPKYKSSYQPSEYPAVHDVPKYNSHDTNKYSAHDVTKYVAAADTTKYSTHDGTKYAVVESTKYSAPDTNKYSALDTSKYSTIDVGATQDKVPYTPLDASEGPAFEQTQDSQDDTYQNHHYDELKFDSSNAYDQPKYQSTSQVKGVYKEDQPSFEVPKYPGYVQDVPKEEAVAVNYNFDNHRTDEKESSTAASSDPTFSALQGIPKFYEQSVNPEQISVNVHQTMKMEHGPRSLRIRRQVDEHNEIDAQLPDETTVKPTEKTVDKSMENQTTGDITSSTTTSTSTVSTKIPDSSESPTVNNNQFSLIDLLRRVAEVKLKMGIEILKNTAASFTQYVNAIQRKMTHMVRNLQKSNDRQQSEDKQEKNVKSDSNVSDDKRQRRSIRHRIYSN</sequence>
<evidence type="ECO:0000256" key="2">
    <source>
        <dbReference type="SAM" id="Phobius"/>
    </source>
</evidence>
<evidence type="ECO:0000313" key="4">
    <source>
        <dbReference type="EMBL" id="CAI6351139.1"/>
    </source>
</evidence>
<organism evidence="4 5">
    <name type="scientific">Macrosiphum euphorbiae</name>
    <name type="common">potato aphid</name>
    <dbReference type="NCBI Taxonomy" id="13131"/>
    <lineage>
        <taxon>Eukaryota</taxon>
        <taxon>Metazoa</taxon>
        <taxon>Ecdysozoa</taxon>
        <taxon>Arthropoda</taxon>
        <taxon>Hexapoda</taxon>
        <taxon>Insecta</taxon>
        <taxon>Pterygota</taxon>
        <taxon>Neoptera</taxon>
        <taxon>Paraneoptera</taxon>
        <taxon>Hemiptera</taxon>
        <taxon>Sternorrhyncha</taxon>
        <taxon>Aphidomorpha</taxon>
        <taxon>Aphidoidea</taxon>
        <taxon>Aphididae</taxon>
        <taxon>Macrosiphini</taxon>
        <taxon>Macrosiphum</taxon>
    </lineage>
</organism>
<feature type="compositionally biased region" description="Low complexity" evidence="1">
    <location>
        <begin position="1179"/>
        <end position="1196"/>
    </location>
</feature>
<dbReference type="Proteomes" id="UP001160148">
    <property type="component" value="Unassembled WGS sequence"/>
</dbReference>